<dbReference type="Gene3D" id="4.10.220.110">
    <property type="match status" value="1"/>
</dbReference>
<organism evidence="2 3">
    <name type="scientific">Sulfitobacter porphyrae</name>
    <dbReference type="NCBI Taxonomy" id="1246864"/>
    <lineage>
        <taxon>Bacteria</taxon>
        <taxon>Pseudomonadati</taxon>
        <taxon>Pseudomonadota</taxon>
        <taxon>Alphaproteobacteria</taxon>
        <taxon>Rhodobacterales</taxon>
        <taxon>Roseobacteraceae</taxon>
        <taxon>Sulfitobacter</taxon>
    </lineage>
</organism>
<dbReference type="PANTHER" id="PTHR36153:SF1">
    <property type="entry name" value="TYPE VI SECRETION SYSTEM COMPONENT TSSM1"/>
    <property type="match status" value="1"/>
</dbReference>
<evidence type="ECO:0000259" key="1">
    <source>
        <dbReference type="Pfam" id="PF06744"/>
    </source>
</evidence>
<proteinExistence type="predicted"/>
<dbReference type="InterPro" id="IPR053156">
    <property type="entry name" value="T6SS_TssM-like"/>
</dbReference>
<sequence>MAEIARLFSTLNVALGAIDVNRKRGTERLMSVQDRARSIAALGAAPRIVVQIAEDVLAQSSQPEADSSDDPLTRVWQREVFPLCRDGVMGRYPFGPGADAALADVTALFGPQGAITTFLQSAARPFLETGESPWRWKPEARFAGLNLESAVFLERAAAISRGLFNEAGEMRQDFTLSALAERGQTLFAIGGEAAPVRARGETATLSWPGPAPQAGVEVSFRESADAARIQQPGPWGLLRLVDGVRLRLRDDGARVLLDLRTTSGRVFLNMSFTEPVNLISARRLLNDFSCPRRFEHLPPFTSQPVRWHRRSGRRASPWILAISDKVQNAVYWPGSFSFRSYIQRTDERRPKMSSDRFTILKTPLPDRDREPALLFAKMSGEDAISAPFRFELTCHSSDPDIVANDLLGEPVSLSVLRAGTTDAYRYFHGLVDEFSFQDLSVSEGFYVYRLVLRPAVWFLGRQFDNRIFQHKSVPEIVEDVLGEAGVTDYRLDLTGSYPKREYCVQYGESNLAFVQRLLEHEGIFYYFEFEDGKHCMVIADASSDLAPVGDVSEITYEPDASVIHRNVGILTGMRRSDEVVTGAYAQTDYDFEAPSSDLMALSEMLKEHALDDAEQYSYPGTYIDHGRGKDLADIRLTARQVPPTIFTPCRQRRCRWQGRCSRLSVPRARPRTTSFSCGR</sequence>
<dbReference type="Gene3D" id="3.55.50.10">
    <property type="entry name" value="Baseplate protein-like domains"/>
    <property type="match status" value="1"/>
</dbReference>
<comment type="caution">
    <text evidence="2">The sequence shown here is derived from an EMBL/GenBank/DDBJ whole genome shotgun (WGS) entry which is preliminary data.</text>
</comment>
<dbReference type="Pfam" id="PF05954">
    <property type="entry name" value="Phage_GPD"/>
    <property type="match status" value="1"/>
</dbReference>
<gene>
    <name evidence="2" type="primary">tssI</name>
    <name evidence="2" type="ORF">ACFQFQ_27025</name>
</gene>
<dbReference type="SUPFAM" id="SSF69279">
    <property type="entry name" value="Phage tail proteins"/>
    <property type="match status" value="2"/>
</dbReference>
<dbReference type="Gene3D" id="2.30.110.50">
    <property type="match status" value="1"/>
</dbReference>
<protein>
    <submittedName>
        <fullName evidence="2">Type VI secretion system tip protein TssI/VgrG</fullName>
    </submittedName>
</protein>
<dbReference type="NCBIfam" id="TIGR03361">
    <property type="entry name" value="VI_Rhs_Vgr"/>
    <property type="match status" value="1"/>
</dbReference>
<dbReference type="InterPro" id="IPR006533">
    <property type="entry name" value="T6SS_Vgr_RhsGE"/>
</dbReference>
<accession>A0ABW2BAW6</accession>
<name>A0ABW2BAW6_9RHOB</name>
<dbReference type="EMBL" id="JBHSWG010000004">
    <property type="protein sequence ID" value="MFC6762356.1"/>
    <property type="molecule type" value="Genomic_DNA"/>
</dbReference>
<dbReference type="PANTHER" id="PTHR36153">
    <property type="entry name" value="INNER MEMBRANE PROTEIN-RELATED"/>
    <property type="match status" value="1"/>
</dbReference>
<keyword evidence="3" id="KW-1185">Reference proteome</keyword>
<dbReference type="InterPro" id="IPR010623">
    <property type="entry name" value="IcmF_C"/>
</dbReference>
<evidence type="ECO:0000313" key="2">
    <source>
        <dbReference type="EMBL" id="MFC6762356.1"/>
    </source>
</evidence>
<reference evidence="3" key="1">
    <citation type="journal article" date="2019" name="Int. J. Syst. Evol. Microbiol.">
        <title>The Global Catalogue of Microorganisms (GCM) 10K type strain sequencing project: providing services to taxonomists for standard genome sequencing and annotation.</title>
        <authorList>
            <consortium name="The Broad Institute Genomics Platform"/>
            <consortium name="The Broad Institute Genome Sequencing Center for Infectious Disease"/>
            <person name="Wu L."/>
            <person name="Ma J."/>
        </authorList>
    </citation>
    <scope>NUCLEOTIDE SEQUENCE [LARGE SCALE GENOMIC DNA]</scope>
    <source>
        <strain evidence="3">CCUG 66188</strain>
    </source>
</reference>
<feature type="domain" description="Type VI secretion system IcmF C-terminal" evidence="1">
    <location>
        <begin position="201"/>
        <end position="272"/>
    </location>
</feature>
<dbReference type="Proteomes" id="UP001596353">
    <property type="component" value="Unassembled WGS sequence"/>
</dbReference>
<dbReference type="Pfam" id="PF06744">
    <property type="entry name" value="IcmF_C"/>
    <property type="match status" value="1"/>
</dbReference>
<dbReference type="NCBIfam" id="TIGR01646">
    <property type="entry name" value="vgr_GE"/>
    <property type="match status" value="1"/>
</dbReference>
<evidence type="ECO:0000313" key="3">
    <source>
        <dbReference type="Proteomes" id="UP001596353"/>
    </source>
</evidence>
<dbReference type="InterPro" id="IPR017847">
    <property type="entry name" value="T6SS_RhsGE_Vgr_subset"/>
</dbReference>